<gene>
    <name evidence="1" type="ORF">BCV71DRAFT_259792</name>
</gene>
<organism evidence="1 2">
    <name type="scientific">Rhizopus microsporus</name>
    <dbReference type="NCBI Taxonomy" id="58291"/>
    <lineage>
        <taxon>Eukaryota</taxon>
        <taxon>Fungi</taxon>
        <taxon>Fungi incertae sedis</taxon>
        <taxon>Mucoromycota</taxon>
        <taxon>Mucoromycotina</taxon>
        <taxon>Mucoromycetes</taxon>
        <taxon>Mucorales</taxon>
        <taxon>Mucorineae</taxon>
        <taxon>Rhizopodaceae</taxon>
        <taxon>Rhizopus</taxon>
    </lineage>
</organism>
<dbReference type="PANTHER" id="PTHR31569">
    <property type="entry name" value="SWIM-TYPE DOMAIN-CONTAINING PROTEIN"/>
    <property type="match status" value="1"/>
</dbReference>
<accession>A0A1X0SEZ0</accession>
<name>A0A1X0SEZ0_RHIZD</name>
<dbReference type="PANTHER" id="PTHR31569:SF4">
    <property type="entry name" value="SWIM-TYPE DOMAIN-CONTAINING PROTEIN"/>
    <property type="match status" value="1"/>
</dbReference>
<dbReference type="EMBL" id="KV921262">
    <property type="protein sequence ID" value="ORE22894.1"/>
    <property type="molecule type" value="Genomic_DNA"/>
</dbReference>
<protein>
    <submittedName>
        <fullName evidence="1">Uncharacterized protein</fullName>
    </submittedName>
</protein>
<evidence type="ECO:0000313" key="1">
    <source>
        <dbReference type="EMBL" id="ORE22894.1"/>
    </source>
</evidence>
<dbReference type="Proteomes" id="UP000242381">
    <property type="component" value="Unassembled WGS sequence"/>
</dbReference>
<proteinExistence type="predicted"/>
<reference evidence="1 2" key="1">
    <citation type="journal article" date="2016" name="Proc. Natl. Acad. Sci. U.S.A.">
        <title>Lipid metabolic changes in an early divergent fungus govern the establishment of a mutualistic symbiosis with endobacteria.</title>
        <authorList>
            <person name="Lastovetsky O.A."/>
            <person name="Gaspar M.L."/>
            <person name="Mondo S.J."/>
            <person name="LaButti K.M."/>
            <person name="Sandor L."/>
            <person name="Grigoriev I.V."/>
            <person name="Henry S.A."/>
            <person name="Pawlowska T.E."/>
        </authorList>
    </citation>
    <scope>NUCLEOTIDE SEQUENCE [LARGE SCALE GENOMIC DNA]</scope>
    <source>
        <strain evidence="1 2">ATCC 11559</strain>
    </source>
</reference>
<dbReference type="AlphaFoldDB" id="A0A1X0SEZ0"/>
<dbReference type="InterPro" id="IPR052579">
    <property type="entry name" value="Zinc_finger_SWIM"/>
</dbReference>
<evidence type="ECO:0000313" key="2">
    <source>
        <dbReference type="Proteomes" id="UP000242381"/>
    </source>
</evidence>
<sequence>MSINNNYNNYLNIDTVFVTDKCQVLMNVLNQKFPTNKKLLCIWHMLNNVSDYCAGKFKNVAVKDECINSVYRMIYSTIESEYNDGSMAFQAAAGNVNNYIDASKGLTVLDTL</sequence>